<sequence length="329" mass="34864">MASTRIEDCRRASHSRDEERHVELWTKLIPAALEDGSKESEEAVAEVAMLELHRISSSQTLQLASRGVLQAALKSSPGFQRAFATAVVKTAASRTGMPPNALLILVRWTCLLLLALDGASGAKALARLVEVQDQLLRQLATTKRGQGRLKAAVRVASQALRQDAARLLPAYEQALRASGSGLLASVLVASEREREAVSRATLEAFCGDKALGAREGLNEVALAAWRPVAAAWPAEVVAAALAPGHRPRRQAQPRARAPGAGRGAGRRGAARGPGLGGRGPAAGPGGAARLGRQARQGLGPRRRAGRGDDGRRRGAGRRRGPRRRRARRV</sequence>
<dbReference type="Proteomes" id="UP001255856">
    <property type="component" value="Unassembled WGS sequence"/>
</dbReference>
<feature type="compositionally biased region" description="Gly residues" evidence="1">
    <location>
        <begin position="271"/>
        <end position="288"/>
    </location>
</feature>
<name>A0AAD9IGS8_PROWI</name>
<feature type="compositionally biased region" description="Low complexity" evidence="1">
    <location>
        <begin position="289"/>
        <end position="299"/>
    </location>
</feature>
<dbReference type="EMBL" id="JASFZW010000010">
    <property type="protein sequence ID" value="KAK2076340.1"/>
    <property type="molecule type" value="Genomic_DNA"/>
</dbReference>
<organism evidence="2 3">
    <name type="scientific">Prototheca wickerhamii</name>
    <dbReference type="NCBI Taxonomy" id="3111"/>
    <lineage>
        <taxon>Eukaryota</taxon>
        <taxon>Viridiplantae</taxon>
        <taxon>Chlorophyta</taxon>
        <taxon>core chlorophytes</taxon>
        <taxon>Trebouxiophyceae</taxon>
        <taxon>Chlorellales</taxon>
        <taxon>Chlorellaceae</taxon>
        <taxon>Prototheca</taxon>
    </lineage>
</organism>
<evidence type="ECO:0000256" key="1">
    <source>
        <dbReference type="SAM" id="MobiDB-lite"/>
    </source>
</evidence>
<feature type="region of interest" description="Disordered" evidence="1">
    <location>
        <begin position="244"/>
        <end position="329"/>
    </location>
</feature>
<protein>
    <submittedName>
        <fullName evidence="2">Uncharacterized protein</fullName>
    </submittedName>
</protein>
<dbReference type="AlphaFoldDB" id="A0AAD9IGS8"/>
<gene>
    <name evidence="2" type="ORF">QBZ16_000865</name>
</gene>
<feature type="compositionally biased region" description="Basic residues" evidence="1">
    <location>
        <begin position="313"/>
        <end position="329"/>
    </location>
</feature>
<evidence type="ECO:0000313" key="2">
    <source>
        <dbReference type="EMBL" id="KAK2076340.1"/>
    </source>
</evidence>
<evidence type="ECO:0000313" key="3">
    <source>
        <dbReference type="Proteomes" id="UP001255856"/>
    </source>
</evidence>
<keyword evidence="3" id="KW-1185">Reference proteome</keyword>
<accession>A0AAD9IGS8</accession>
<comment type="caution">
    <text evidence="2">The sequence shown here is derived from an EMBL/GenBank/DDBJ whole genome shotgun (WGS) entry which is preliminary data.</text>
</comment>
<reference evidence="2" key="1">
    <citation type="submission" date="2021-01" db="EMBL/GenBank/DDBJ databases">
        <authorList>
            <person name="Eckstrom K.M.E."/>
        </authorList>
    </citation>
    <scope>NUCLEOTIDE SEQUENCE</scope>
    <source>
        <strain evidence="2">UVCC 0001</strain>
    </source>
</reference>
<proteinExistence type="predicted"/>